<evidence type="ECO:0000256" key="1">
    <source>
        <dbReference type="SAM" id="MobiDB-lite"/>
    </source>
</evidence>
<evidence type="ECO:0000313" key="2">
    <source>
        <dbReference type="EMBL" id="AZA60786.1"/>
    </source>
</evidence>
<sequence length="102" mass="11931">MNKSNAKTLSLRLDNYHLKQMIDKAKEEIKDWTVASKINKGLSKGTVWNILANNFQVDKHLNNIVKYNLIREYGEFLPESLQPRKKQSKPEIIPVHQDPIFK</sequence>
<dbReference type="RefSeq" id="WP_123885722.1">
    <property type="nucleotide sequence ID" value="NZ_CP033928.1"/>
</dbReference>
<organism evidence="2 3">
    <name type="scientific">Chryseobacterium indoltheticum</name>
    <dbReference type="NCBI Taxonomy" id="254"/>
    <lineage>
        <taxon>Bacteria</taxon>
        <taxon>Pseudomonadati</taxon>
        <taxon>Bacteroidota</taxon>
        <taxon>Flavobacteriia</taxon>
        <taxon>Flavobacteriales</taxon>
        <taxon>Weeksellaceae</taxon>
        <taxon>Chryseobacterium group</taxon>
        <taxon>Chryseobacterium</taxon>
    </lineage>
</organism>
<gene>
    <name evidence="2" type="ORF">EG340_06910</name>
</gene>
<accession>A0A3G6N5H9</accession>
<dbReference type="Proteomes" id="UP000269076">
    <property type="component" value="Chromosome"/>
</dbReference>
<feature type="region of interest" description="Disordered" evidence="1">
    <location>
        <begin position="81"/>
        <end position="102"/>
    </location>
</feature>
<proteinExistence type="predicted"/>
<evidence type="ECO:0000313" key="3">
    <source>
        <dbReference type="Proteomes" id="UP000269076"/>
    </source>
</evidence>
<name>A0A3G6N5H9_9FLAO</name>
<protein>
    <submittedName>
        <fullName evidence="2">Uncharacterized protein</fullName>
    </submittedName>
</protein>
<reference evidence="2 3" key="1">
    <citation type="submission" date="2018-11" db="EMBL/GenBank/DDBJ databases">
        <title>Proposal to divide the Flavobacteriaceae and reorganize its genera based on Amino Acid Identity values calculated from whole genome sequences.</title>
        <authorList>
            <person name="Nicholson A.C."/>
            <person name="Gulvik C.A."/>
            <person name="Whitney A.M."/>
            <person name="Humrighouse B.W."/>
            <person name="Bell M."/>
            <person name="Holmes B."/>
            <person name="Steigerwalt A."/>
            <person name="Villarma A."/>
            <person name="Sheth M."/>
            <person name="Batra D."/>
            <person name="Pryor J."/>
            <person name="Bernardet J.-F."/>
            <person name="Hugo C."/>
            <person name="Kampfer P."/>
            <person name="Newman J."/>
            <person name="Mcquiston J.R."/>
        </authorList>
    </citation>
    <scope>NUCLEOTIDE SEQUENCE [LARGE SCALE GENOMIC DNA]</scope>
    <source>
        <strain evidence="2 3">G0211</strain>
    </source>
</reference>
<dbReference type="EMBL" id="CP033928">
    <property type="protein sequence ID" value="AZA60786.1"/>
    <property type="molecule type" value="Genomic_DNA"/>
</dbReference>
<dbReference type="AlphaFoldDB" id="A0A3G6N5H9"/>